<gene>
    <name evidence="15" type="ORF">FCM35_KLT11540</name>
</gene>
<organism evidence="15 16">
    <name type="scientific">Carex littledalei</name>
    <dbReference type="NCBI Taxonomy" id="544730"/>
    <lineage>
        <taxon>Eukaryota</taxon>
        <taxon>Viridiplantae</taxon>
        <taxon>Streptophyta</taxon>
        <taxon>Embryophyta</taxon>
        <taxon>Tracheophyta</taxon>
        <taxon>Spermatophyta</taxon>
        <taxon>Magnoliopsida</taxon>
        <taxon>Liliopsida</taxon>
        <taxon>Poales</taxon>
        <taxon>Cyperaceae</taxon>
        <taxon>Cyperoideae</taxon>
        <taxon>Cariceae</taxon>
        <taxon>Carex</taxon>
        <taxon>Carex subgen. Euthyceras</taxon>
    </lineage>
</organism>
<dbReference type="PRINTS" id="PR01551">
    <property type="entry name" value="SPO11HOMOLOG"/>
</dbReference>
<comment type="similarity">
    <text evidence="4 12">Belongs to the TOP6A family.</text>
</comment>
<reference evidence="15" key="1">
    <citation type="submission" date="2020-01" db="EMBL/GenBank/DDBJ databases">
        <title>Genome sequence of Kobresia littledalei, the first chromosome-level genome in the family Cyperaceae.</title>
        <authorList>
            <person name="Qu G."/>
        </authorList>
    </citation>
    <scope>NUCLEOTIDE SEQUENCE</scope>
    <source>
        <strain evidence="15">C.B.Clarke</strain>
        <tissue evidence="15">Leaf</tissue>
    </source>
</reference>
<evidence type="ECO:0000256" key="12">
    <source>
        <dbReference type="PROSITE-ProRule" id="PRU01385"/>
    </source>
</evidence>
<dbReference type="InterPro" id="IPR013048">
    <property type="entry name" value="Meiotic_Spo11"/>
</dbReference>
<dbReference type="AlphaFoldDB" id="A0A833VIJ3"/>
<accession>A0A833VIJ3</accession>
<evidence type="ECO:0000256" key="7">
    <source>
        <dbReference type="ARBA" id="ARBA00022842"/>
    </source>
</evidence>
<evidence type="ECO:0000256" key="6">
    <source>
        <dbReference type="ARBA" id="ARBA00022723"/>
    </source>
</evidence>
<dbReference type="Pfam" id="PF04406">
    <property type="entry name" value="TP6A_N"/>
    <property type="match status" value="1"/>
</dbReference>
<keyword evidence="10 12" id="KW-0413">Isomerase</keyword>
<evidence type="ECO:0000256" key="3">
    <source>
        <dbReference type="ARBA" id="ARBA00004123"/>
    </source>
</evidence>
<comment type="subcellular location">
    <subcellularLocation>
        <location evidence="3">Nucleus</location>
    </subcellularLocation>
</comment>
<proteinExistence type="inferred from homology"/>
<feature type="domain" description="Spo11/DNA topoisomerase VI subunit A N-terminal" evidence="13">
    <location>
        <begin position="82"/>
        <end position="143"/>
    </location>
</feature>
<dbReference type="GO" id="GO:0000228">
    <property type="term" value="C:nuclear chromosome"/>
    <property type="evidence" value="ECO:0007669"/>
    <property type="project" value="TreeGrafter"/>
</dbReference>
<dbReference type="CDD" id="cd00223">
    <property type="entry name" value="TOPRIM_TopoIIB_SPO"/>
    <property type="match status" value="1"/>
</dbReference>
<keyword evidence="16" id="KW-1185">Reference proteome</keyword>
<comment type="caution">
    <text evidence="15">The sequence shown here is derived from an EMBL/GenBank/DDBJ whole genome shotgun (WGS) entry which is preliminary data.</text>
</comment>
<evidence type="ECO:0000256" key="11">
    <source>
        <dbReference type="ARBA" id="ARBA00023242"/>
    </source>
</evidence>
<protein>
    <recommendedName>
        <fullName evidence="5">DNA topoisomerase (ATP-hydrolyzing)</fullName>
        <ecNumber evidence="5">5.6.2.2</ecNumber>
    </recommendedName>
</protein>
<dbReference type="GO" id="GO:0005524">
    <property type="term" value="F:ATP binding"/>
    <property type="evidence" value="ECO:0007669"/>
    <property type="project" value="InterPro"/>
</dbReference>
<dbReference type="EC" id="5.6.2.2" evidence="5"/>
<comment type="cofactor">
    <cofactor evidence="2">
        <name>Mg(2+)</name>
        <dbReference type="ChEBI" id="CHEBI:18420"/>
    </cofactor>
</comment>
<dbReference type="FunFam" id="3.40.1360.10:FF:000003">
    <property type="entry name" value="DNA topoisomerase 6 subunit A"/>
    <property type="match status" value="1"/>
</dbReference>
<comment type="catalytic activity">
    <reaction evidence="1 12">
        <text>ATP-dependent breakage, passage and rejoining of double-stranded DNA.</text>
        <dbReference type="EC" id="5.6.2.2"/>
    </reaction>
</comment>
<evidence type="ECO:0000313" key="15">
    <source>
        <dbReference type="EMBL" id="KAF3324073.1"/>
    </source>
</evidence>
<feature type="active site" description="O-(5'-phospho-DNA)-tyrosine intermediate" evidence="12">
    <location>
        <position position="111"/>
    </location>
</feature>
<dbReference type="OrthoDB" id="5377392at2759"/>
<keyword evidence="6" id="KW-0479">Metal-binding</keyword>
<keyword evidence="7" id="KW-0460">Magnesium</keyword>
<sequence length="371" mass="42634">MAGRRSCMSAAMETQSQSRLLASVRGFVRSLVEDICNGRSPSVALDRYRTFCSDPFGNCACSFDTPFAKEFISIGRQPQAAHRLAVLLRVLSIIQLLLQQNKHASKRDIFYMDPALFVDQAVVDHIINDICVLLRCSRHHLNVVIFDSLSLLVMGWLRFKESDRTISCIKNPNTEHPIPVCLEDVEDMVSVAQYILVVEKETVFQRLANDKFCDRNRCIVITGRGYPDVPTRRFLRHLVEHLRLPVYGLVDSDPYGFDILTTYRFGSMQMAYDAKLMRVPEMRWLGVLPSDFEEFNLPDRCLLNLTPEDKRKAEAMLSRCYLIKDAPQWRTELEMMLHKGVKFEIEALSAISFAFLSEVYIPTKIERGKHI</sequence>
<dbReference type="GO" id="GO:0003918">
    <property type="term" value="F:DNA topoisomerase type II (double strand cut, ATP-hydrolyzing) activity"/>
    <property type="evidence" value="ECO:0007669"/>
    <property type="project" value="UniProtKB-UniRule"/>
</dbReference>
<dbReference type="GO" id="GO:0003677">
    <property type="term" value="F:DNA binding"/>
    <property type="evidence" value="ECO:0007669"/>
    <property type="project" value="UniProtKB-UniRule"/>
</dbReference>
<keyword evidence="9 12" id="KW-0238">DNA-binding</keyword>
<dbReference type="GO" id="GO:0046872">
    <property type="term" value="F:metal ion binding"/>
    <property type="evidence" value="ECO:0007669"/>
    <property type="project" value="UniProtKB-KW"/>
</dbReference>
<dbReference type="Gene3D" id="3.40.1360.10">
    <property type="match status" value="1"/>
</dbReference>
<evidence type="ECO:0000256" key="1">
    <source>
        <dbReference type="ARBA" id="ARBA00000185"/>
    </source>
</evidence>
<dbReference type="GO" id="GO:0000706">
    <property type="term" value="P:meiotic DNA double-strand break processing"/>
    <property type="evidence" value="ECO:0007669"/>
    <property type="project" value="TreeGrafter"/>
</dbReference>
<evidence type="ECO:0000259" key="14">
    <source>
        <dbReference type="Pfam" id="PF21180"/>
    </source>
</evidence>
<dbReference type="PRINTS" id="PR01550">
    <property type="entry name" value="TOP6AFAMILY"/>
</dbReference>
<dbReference type="PANTHER" id="PTHR10848">
    <property type="entry name" value="MEIOTIC RECOMBINATION PROTEIN SPO11"/>
    <property type="match status" value="1"/>
</dbReference>
<dbReference type="InterPro" id="IPR036388">
    <property type="entry name" value="WH-like_DNA-bd_sf"/>
</dbReference>
<feature type="domain" description="Topoisomerase 6 subunit A/Spo11 TOPRIM" evidence="14">
    <location>
        <begin position="194"/>
        <end position="365"/>
    </location>
</feature>
<dbReference type="PANTHER" id="PTHR10848:SF3">
    <property type="entry name" value="MEIOTIC RECOMBINATION PROTEIN SPO11-1"/>
    <property type="match status" value="1"/>
</dbReference>
<evidence type="ECO:0000256" key="9">
    <source>
        <dbReference type="ARBA" id="ARBA00023125"/>
    </source>
</evidence>
<evidence type="ECO:0000256" key="10">
    <source>
        <dbReference type="ARBA" id="ARBA00023235"/>
    </source>
</evidence>
<dbReference type="InterPro" id="IPR002815">
    <property type="entry name" value="Spo11/TopoVI_A"/>
</dbReference>
<dbReference type="Pfam" id="PF21180">
    <property type="entry name" value="TOP6A-Spo11_Toprim"/>
    <property type="match status" value="1"/>
</dbReference>
<evidence type="ECO:0000256" key="5">
    <source>
        <dbReference type="ARBA" id="ARBA00012895"/>
    </source>
</evidence>
<dbReference type="PROSITE" id="PS52041">
    <property type="entry name" value="TOPO_IIB"/>
    <property type="match status" value="1"/>
</dbReference>
<evidence type="ECO:0000256" key="2">
    <source>
        <dbReference type="ARBA" id="ARBA00001946"/>
    </source>
</evidence>
<dbReference type="EMBL" id="SWLB01000022">
    <property type="protein sequence ID" value="KAF3324073.1"/>
    <property type="molecule type" value="Genomic_DNA"/>
</dbReference>
<keyword evidence="11" id="KW-0539">Nucleus</keyword>
<dbReference type="Proteomes" id="UP000623129">
    <property type="component" value="Unassembled WGS sequence"/>
</dbReference>
<evidence type="ECO:0000256" key="4">
    <source>
        <dbReference type="ARBA" id="ARBA00006559"/>
    </source>
</evidence>
<name>A0A833VIJ3_9POAL</name>
<dbReference type="GO" id="GO:0007131">
    <property type="term" value="P:reciprocal meiotic recombination"/>
    <property type="evidence" value="ECO:0007669"/>
    <property type="project" value="TreeGrafter"/>
</dbReference>
<evidence type="ECO:0000256" key="8">
    <source>
        <dbReference type="ARBA" id="ARBA00023029"/>
    </source>
</evidence>
<dbReference type="InterPro" id="IPR034136">
    <property type="entry name" value="TOPRIM_Topo6A/Spo11"/>
</dbReference>
<evidence type="ECO:0000259" key="13">
    <source>
        <dbReference type="Pfam" id="PF04406"/>
    </source>
</evidence>
<evidence type="ECO:0000313" key="16">
    <source>
        <dbReference type="Proteomes" id="UP000623129"/>
    </source>
</evidence>
<dbReference type="GO" id="GO:0042138">
    <property type="term" value="P:meiotic DNA double-strand break formation"/>
    <property type="evidence" value="ECO:0007669"/>
    <property type="project" value="InterPro"/>
</dbReference>
<dbReference type="InterPro" id="IPR036078">
    <property type="entry name" value="Spo11/TopoVI_A_sf"/>
</dbReference>
<dbReference type="InterPro" id="IPR013049">
    <property type="entry name" value="Spo11/TopoVI_A_N"/>
</dbReference>
<keyword evidence="8 12" id="KW-0799">Topoisomerase</keyword>
<dbReference type="SUPFAM" id="SSF56726">
    <property type="entry name" value="DNA topoisomerase IV, alpha subunit"/>
    <property type="match status" value="1"/>
</dbReference>
<dbReference type="Gene3D" id="1.10.10.10">
    <property type="entry name" value="Winged helix-like DNA-binding domain superfamily/Winged helix DNA-binding domain"/>
    <property type="match status" value="1"/>
</dbReference>